<feature type="transmembrane region" description="Helical" evidence="1">
    <location>
        <begin position="35"/>
        <end position="60"/>
    </location>
</feature>
<feature type="transmembrane region" description="Helical" evidence="1">
    <location>
        <begin position="72"/>
        <end position="91"/>
    </location>
</feature>
<proteinExistence type="predicted"/>
<feature type="transmembrane region" description="Helical" evidence="1">
    <location>
        <begin position="135"/>
        <end position="153"/>
    </location>
</feature>
<feature type="transmembrane region" description="Helical" evidence="1">
    <location>
        <begin position="212"/>
        <end position="236"/>
    </location>
</feature>
<dbReference type="Pfam" id="PF07690">
    <property type="entry name" value="MFS_1"/>
    <property type="match status" value="1"/>
</dbReference>
<dbReference type="InterPro" id="IPR011701">
    <property type="entry name" value="MFS"/>
</dbReference>
<dbReference type="AlphaFoldDB" id="E0XPF5"/>
<keyword evidence="1" id="KW-0472">Membrane</keyword>
<dbReference type="SUPFAM" id="SSF103473">
    <property type="entry name" value="MFS general substrate transporter"/>
    <property type="match status" value="1"/>
</dbReference>
<organism evidence="2">
    <name type="scientific">uncultured bacterium HF0070_11A08</name>
    <dbReference type="NCBI Taxonomy" id="710812"/>
    <lineage>
        <taxon>Bacteria</taxon>
        <taxon>environmental samples</taxon>
    </lineage>
</organism>
<feature type="transmembrane region" description="Helical" evidence="1">
    <location>
        <begin position="366"/>
        <end position="387"/>
    </location>
</feature>
<feature type="transmembrane region" description="Helical" evidence="1">
    <location>
        <begin position="159"/>
        <end position="182"/>
    </location>
</feature>
<keyword evidence="1" id="KW-1133">Transmembrane helix</keyword>
<feature type="transmembrane region" description="Helical" evidence="1">
    <location>
        <begin position="248"/>
        <end position="266"/>
    </location>
</feature>
<keyword evidence="1" id="KW-0812">Transmembrane</keyword>
<dbReference type="InterPro" id="IPR036259">
    <property type="entry name" value="MFS_trans_sf"/>
</dbReference>
<sequence>MSAQSARVPFNLLGLSQIISYGLLFYIFAQLKTPLAVAIGVAEGQILTAVSGAMIIHALIAPVIGGWSDRFGALWVMTRGLSLGAVGLAILPLNASLWWLWLCMVPIGMGFAMSSYELAFNSAVQLDEANARRNISFITFYGGVASSVTWLSVAPLLVYFGLHITCFIVAGILAITSIRFFFLHRAHGGGTAVKGQSPAPFRWQLLTRSERLALVMLGSAGGLEYLVFASTTLLWINWFQVQFNDPSLAVILAALYGPFQVVGRVIEMRFGHRFDARITGMTAFLCGPIAMLLVQADSLGLAIAAMIIFGMGHGVLTVSFGYVTNMYFRADVYGRAKGWMTTPRAIGTAIGPSVGGMLFANGTSLFFSVMIGILLAAALSFAALFLAQTRPGYSSSG</sequence>
<feature type="transmembrane region" description="Helical" evidence="1">
    <location>
        <begin position="12"/>
        <end position="29"/>
    </location>
</feature>
<evidence type="ECO:0000313" key="2">
    <source>
        <dbReference type="EMBL" id="ADI16296.1"/>
    </source>
</evidence>
<feature type="transmembrane region" description="Helical" evidence="1">
    <location>
        <begin position="302"/>
        <end position="323"/>
    </location>
</feature>
<accession>E0XPF5</accession>
<reference evidence="2" key="1">
    <citation type="journal article" date="2011" name="Environ. Microbiol.">
        <title>Time-series analyses of Monterey Bay coastal microbial picoplankton using a 'genome proxy' microarray.</title>
        <authorList>
            <person name="Rich V.I."/>
            <person name="Pham V.D."/>
            <person name="Eppley J."/>
            <person name="Shi Y."/>
            <person name="DeLong E.F."/>
        </authorList>
    </citation>
    <scope>NUCLEOTIDE SEQUENCE</scope>
</reference>
<evidence type="ECO:0000256" key="1">
    <source>
        <dbReference type="SAM" id="Phobius"/>
    </source>
</evidence>
<dbReference type="Gene3D" id="1.20.1250.20">
    <property type="entry name" value="MFS general substrate transporter like domains"/>
    <property type="match status" value="1"/>
</dbReference>
<protein>
    <submittedName>
        <fullName evidence="2">Permeases of the major facilitator superfamily</fullName>
    </submittedName>
</protein>
<feature type="transmembrane region" description="Helical" evidence="1">
    <location>
        <begin position="97"/>
        <end position="114"/>
    </location>
</feature>
<dbReference type="GO" id="GO:0022857">
    <property type="term" value="F:transmembrane transporter activity"/>
    <property type="evidence" value="ECO:0007669"/>
    <property type="project" value="InterPro"/>
</dbReference>
<name>E0XPF5_9BACT</name>
<feature type="transmembrane region" description="Helical" evidence="1">
    <location>
        <begin position="278"/>
        <end position="296"/>
    </location>
</feature>
<dbReference type="EMBL" id="GU474834">
    <property type="protein sequence ID" value="ADI16296.1"/>
    <property type="molecule type" value="Genomic_DNA"/>
</dbReference>